<accession>A0A109QSY1</accession>
<sequence>MENLVYLLLTIEDMEAISLIDNIEITNNYIPLKEETLLDIYNMPKNIDVFGELKLHAGFLNNHGKEIVDLNLAKYYEIPINPRIEIVDKFLTTISPLILNLFTLSMATKIPYVVQYNIVNNQILAFDKDCFCGRHKFSSINADHQYNIYLILNSNFSGGEIQLFNGDNIKVVEKNRGKITFALCRTSQELCINKVTDGVMYLLIIAIRVIPYTLKSLCASTNSVWTTMVDINTNYNFTSIITDIQYPILNNFVEALVNIHDETNILIMTFLPLQYKKLFYKTNMKAILVEYNYEKILLYYKKINNILYNVKNEHKHAIAYRLNHDLIRMGDYNNINLVIKMPHFSKDEYFKTTINNYMVANSYYTNIRFGILLMRK</sequence>
<name>A0A109QSY1_GHVS</name>
<proteinExistence type="predicted"/>
<evidence type="ECO:0000313" key="1">
    <source>
        <dbReference type="EMBL" id="AMB48717.1"/>
    </source>
</evidence>
<protein>
    <submittedName>
        <fullName evidence="1">Viral capsid associated-like protein</fullName>
    </submittedName>
</protein>
<organismHost>
    <name type="scientific">Glossina</name>
    <name type="common">tsetse flies</name>
    <dbReference type="NCBI Taxonomy" id="7393"/>
</organismHost>
<dbReference type="EMBL" id="KU050077">
    <property type="protein sequence ID" value="AMB48717.1"/>
    <property type="molecule type" value="Genomic_DNA"/>
</dbReference>
<dbReference type="Proteomes" id="UP000282469">
    <property type="component" value="Segment"/>
</dbReference>
<reference evidence="1 2" key="1">
    <citation type="journal article" date="2016" name="J. Gen. Virol.">
        <title>Comprehensive annotation of Glossina pallidipes salivary gland hypertrophy virus from Ethiopian tsetse flies: a proteogenomics approach.</title>
        <authorList>
            <person name="Abd-Alla A.M."/>
            <person name="Kariithi H.M."/>
            <person name="Cousserans F."/>
            <person name="Parker N.J."/>
            <person name="Ince I.A."/>
            <person name="Scully E.D."/>
            <person name="Boeren S."/>
            <person name="Geib S.M."/>
            <person name="Mekonnen S."/>
            <person name="Vlak J.M."/>
            <person name="Parker A.G."/>
            <person name="Vreysen M.J."/>
            <person name="Bergoin M."/>
        </authorList>
    </citation>
    <scope>NUCLEOTIDE SEQUENCE [LARGE SCALE GENOMIC DNA]</scope>
    <source>
        <strain evidence="1 2">Ethiopian</strain>
    </source>
</reference>
<organism evidence="1 2">
    <name type="scientific">Glossina hytrovirus (isolate Glossina pallidipes/Ethiopia/Seibersdorf/-)</name>
    <name type="common">GHV</name>
    <dbReference type="NCBI Taxonomy" id="379529"/>
    <lineage>
        <taxon>Viruses</taxon>
        <taxon>Viruses incertae sedis</taxon>
        <taxon>Naldaviricetes</taxon>
        <taxon>Lefavirales</taxon>
        <taxon>Hytrosaviridae</taxon>
        <taxon>Glossinavirus</taxon>
        <taxon>Glossinavirus glopallidipedis</taxon>
    </lineage>
</organism>
<gene>
    <name evidence="1" type="ORF">GpSGHVEth113</name>
</gene>
<evidence type="ECO:0000313" key="2">
    <source>
        <dbReference type="Proteomes" id="UP000282469"/>
    </source>
</evidence>